<dbReference type="GO" id="GO:0071949">
    <property type="term" value="F:FAD binding"/>
    <property type="evidence" value="ECO:0007669"/>
    <property type="project" value="InterPro"/>
</dbReference>
<dbReference type="Gene3D" id="3.30.9.10">
    <property type="entry name" value="D-Amino Acid Oxidase, subunit A, domain 2"/>
    <property type="match status" value="1"/>
</dbReference>
<keyword evidence="10" id="KW-1185">Reference proteome</keyword>
<evidence type="ECO:0000259" key="9">
    <source>
        <dbReference type="Pfam" id="PF01494"/>
    </source>
</evidence>
<dbReference type="UniPathway" id="UPA00232"/>
<dbReference type="GO" id="GO:0006744">
    <property type="term" value="P:ubiquinone biosynthetic process"/>
    <property type="evidence" value="ECO:0007669"/>
    <property type="project" value="UniProtKB-UniPathway"/>
</dbReference>
<dbReference type="InterPro" id="IPR002938">
    <property type="entry name" value="FAD-bd"/>
</dbReference>
<comment type="cofactor">
    <cofactor evidence="1">
        <name>FAD</name>
        <dbReference type="ChEBI" id="CHEBI:57692"/>
    </cofactor>
</comment>
<feature type="compositionally biased region" description="Low complexity" evidence="8">
    <location>
        <begin position="191"/>
        <end position="208"/>
    </location>
</feature>
<dbReference type="GO" id="GO:0008681">
    <property type="term" value="F:2-octaprenyl-6-methoxyphenol hydroxylase activity"/>
    <property type="evidence" value="ECO:0007669"/>
    <property type="project" value="TreeGrafter"/>
</dbReference>
<dbReference type="SUPFAM" id="SSF51905">
    <property type="entry name" value="FAD/NAD(P)-binding domain"/>
    <property type="match status" value="1"/>
</dbReference>
<sequence>MTAAFDANGAAGGPEAAAAGAVDVARDFDIAIVGAGPVGAACALLLARVWPDPARILVMDARPAGAAAGDPRALAVSEGSMQLLARVIDTRELVAAPIRMVHVSQRGHFGRTVLAADEMGVAALGQVVRYRELIAPLEAALAASGVNVARPVAGAPVADGDGWRIELPDGPARAALLVHAEGGVFERSPAADEAAPAAHAAANGAPDAPRAEAGRATTSAARVRDYGQTAVICEVEPALPRRGWAFERFTRGGPLALLPVDDGERMALVWCAAPDEAARIAALDDARFLAELGNTFGSRLGRFRAAGPRHAYALGQLRRDTGNEREVAIGNAAQVLHPVAGQGFNLGLRDAAALVAALAEGFGAAPPADAPATAAVVASSGDPIASPGLAAAAAPAFDPAAALARYRAARQRDRDFVLGATDTLARLFTLPLPGMSHAAGAAIAALDLLPALRQPVARALMFGLR</sequence>
<keyword evidence="5" id="KW-0274">FAD</keyword>
<dbReference type="PRINTS" id="PR00420">
    <property type="entry name" value="RNGMNOXGNASE"/>
</dbReference>
<dbReference type="InterPro" id="IPR018168">
    <property type="entry name" value="Ubi_Hdrlase_CS"/>
</dbReference>
<evidence type="ECO:0000256" key="2">
    <source>
        <dbReference type="ARBA" id="ARBA00004749"/>
    </source>
</evidence>
<protein>
    <submittedName>
        <fullName evidence="11">FAD-dependent monooxygenase</fullName>
    </submittedName>
</protein>
<name>A0A8B6XAB0_9BURK</name>
<evidence type="ECO:0000256" key="3">
    <source>
        <dbReference type="ARBA" id="ARBA00005349"/>
    </source>
</evidence>
<dbReference type="OrthoDB" id="9769565at2"/>
<dbReference type="PANTHER" id="PTHR43876:SF8">
    <property type="entry name" value="2-OCTAPRENYL-6-METHOXYPHENOL HYDROXYLASE"/>
    <property type="match status" value="1"/>
</dbReference>
<reference evidence="11" key="2">
    <citation type="submission" date="2025-08" db="UniProtKB">
        <authorList>
            <consortium name="RefSeq"/>
        </authorList>
    </citation>
    <scope>IDENTIFICATION</scope>
</reference>
<comment type="similarity">
    <text evidence="3">Belongs to the UbiH/COQ6 family.</text>
</comment>
<proteinExistence type="inferred from homology"/>
<evidence type="ECO:0000256" key="5">
    <source>
        <dbReference type="ARBA" id="ARBA00022827"/>
    </source>
</evidence>
<keyword evidence="4" id="KW-0285">Flavoprotein</keyword>
<dbReference type="InterPro" id="IPR051205">
    <property type="entry name" value="UbiH/COQ6_monooxygenase"/>
</dbReference>
<dbReference type="AlphaFoldDB" id="A0A8B6XAB0"/>
<evidence type="ECO:0000256" key="8">
    <source>
        <dbReference type="SAM" id="MobiDB-lite"/>
    </source>
</evidence>
<evidence type="ECO:0000256" key="4">
    <source>
        <dbReference type="ARBA" id="ARBA00022630"/>
    </source>
</evidence>
<evidence type="ECO:0000256" key="6">
    <source>
        <dbReference type="ARBA" id="ARBA00023002"/>
    </source>
</evidence>
<accession>A0A8B6XAB0</accession>
<evidence type="ECO:0000313" key="10">
    <source>
        <dbReference type="Proteomes" id="UP000675920"/>
    </source>
</evidence>
<dbReference type="Pfam" id="PF01494">
    <property type="entry name" value="FAD_binding_3"/>
    <property type="match status" value="1"/>
</dbReference>
<reference evidence="11" key="1">
    <citation type="journal article" date="1992" name="Proteins">
        <title>Crystal structure of the reduced form of p-hydroxybenzoate hydroxylase refined at 2.3-A resolution.</title>
        <authorList>
            <person name="Schreuder H.A."/>
            <person name="van der Laan J.M."/>
            <person name="Swarte M.B."/>
            <person name="Kalk K.H."/>
            <person name="Hol W.G."/>
            <person name="Drenth J."/>
        </authorList>
    </citation>
    <scope>NUCLEOTIDE SEQUENCE</scope>
</reference>
<dbReference type="NCBIfam" id="TIGR01988">
    <property type="entry name" value="Ubi-OHases"/>
    <property type="match status" value="1"/>
</dbReference>
<dbReference type="Proteomes" id="UP000675920">
    <property type="component" value="Unplaced"/>
</dbReference>
<organism evidence="10 11">
    <name type="scientific">Derxia gummosa DSM 723</name>
    <dbReference type="NCBI Taxonomy" id="1121388"/>
    <lineage>
        <taxon>Bacteria</taxon>
        <taxon>Pseudomonadati</taxon>
        <taxon>Pseudomonadota</taxon>
        <taxon>Betaproteobacteria</taxon>
        <taxon>Burkholderiales</taxon>
        <taxon>Alcaligenaceae</taxon>
        <taxon>Derxia</taxon>
    </lineage>
</organism>
<dbReference type="InterPro" id="IPR036188">
    <property type="entry name" value="FAD/NAD-bd_sf"/>
</dbReference>
<keyword evidence="7 11" id="KW-0503">Monooxygenase</keyword>
<dbReference type="PANTHER" id="PTHR43876">
    <property type="entry name" value="UBIQUINONE BIOSYNTHESIS MONOOXYGENASE COQ6, MITOCHONDRIAL"/>
    <property type="match status" value="1"/>
</dbReference>
<evidence type="ECO:0000313" key="11">
    <source>
        <dbReference type="RefSeq" id="WP_051378894.1"/>
    </source>
</evidence>
<evidence type="ECO:0000256" key="7">
    <source>
        <dbReference type="ARBA" id="ARBA00023033"/>
    </source>
</evidence>
<keyword evidence="6" id="KW-0560">Oxidoreductase</keyword>
<dbReference type="Gene3D" id="3.50.50.60">
    <property type="entry name" value="FAD/NAD(P)-binding domain"/>
    <property type="match status" value="2"/>
</dbReference>
<feature type="domain" description="FAD-binding" evidence="9">
    <location>
        <begin position="201"/>
        <end position="360"/>
    </location>
</feature>
<dbReference type="PROSITE" id="PS01304">
    <property type="entry name" value="UBIH"/>
    <property type="match status" value="1"/>
</dbReference>
<dbReference type="InterPro" id="IPR010971">
    <property type="entry name" value="UbiH/COQ6"/>
</dbReference>
<evidence type="ECO:0000256" key="1">
    <source>
        <dbReference type="ARBA" id="ARBA00001974"/>
    </source>
</evidence>
<dbReference type="RefSeq" id="WP_051378894.1">
    <property type="nucleotide sequence ID" value="NZ_AXWS01000018.1"/>
</dbReference>
<feature type="region of interest" description="Disordered" evidence="8">
    <location>
        <begin position="188"/>
        <end position="220"/>
    </location>
</feature>
<comment type="pathway">
    <text evidence="2">Cofactor biosynthesis; ubiquinone biosynthesis.</text>
</comment>